<evidence type="ECO:0000313" key="1">
    <source>
        <dbReference type="EMBL" id="HAW76257.1"/>
    </source>
</evidence>
<dbReference type="Proteomes" id="UP000263517">
    <property type="component" value="Unassembled WGS sequence"/>
</dbReference>
<dbReference type="AlphaFoldDB" id="A0A350P4P0"/>
<evidence type="ECO:0000313" key="2">
    <source>
        <dbReference type="Proteomes" id="UP000263517"/>
    </source>
</evidence>
<feature type="non-terminal residue" evidence="1">
    <location>
        <position position="598"/>
    </location>
</feature>
<sequence>MSNGSYNIDRIDQIYGILQKQGYLGTKEDLIRQMGQTDDFNRIMGVLNSTGFKGDERDLIYLSGINPKKKESAFSSDYVAGLESLTGDSSVEPVQDLESATKKAEENRSGYLSSLFGESQDPFEATASSLSSVRGVNITQVRIEAETESIVEAYSTEGSAPSEYQANMREYLVFKETEKWLQGRGVLGNALSKQEREGFSKEIFDTLKDTPLFTGTSVTTEDINNVMLSAGLIIDRAELSTSKENLKTSIINNEFGIGKYTNEQIQSLPEVEDEEGMSMPFYESQLGNINSAYIPQTDEELAAIQPNMPEKINTFQKASDYYERRNLEFSEGKYKQIAGYWNARNEVVQAEEGKKAAITELEAFVDRFNTAVTEDERKEVQSDLASRRTDIINTYNEANEVLGLQRRAYNINELISQTALDQVAIESDRALQVYRTSGEFLGRQLEEDLIAPNLFKTVGMVFSGVLNFTDAILDTAEGDNDFFDSASFQDFYAGILGVEPDQAPTFGELSAGISQASNLKKGLTLEQIQRGVFGQNLGDEYARGVMFTSMVAEALPQIGLQIAGLATGATEATLISFALGSAGSTIEDLNQNSNLTAG</sequence>
<gene>
    <name evidence="1" type="ORF">DCW74_11045</name>
</gene>
<name>A0A350P4P0_9ALTE</name>
<reference evidence="1 2" key="1">
    <citation type="journal article" date="2018" name="Nat. Biotechnol.">
        <title>A standardized bacterial taxonomy based on genome phylogeny substantially revises the tree of life.</title>
        <authorList>
            <person name="Parks D.H."/>
            <person name="Chuvochina M."/>
            <person name="Waite D.W."/>
            <person name="Rinke C."/>
            <person name="Skarshewski A."/>
            <person name="Chaumeil P.A."/>
            <person name="Hugenholtz P."/>
        </authorList>
    </citation>
    <scope>NUCLEOTIDE SEQUENCE [LARGE SCALE GENOMIC DNA]</scope>
    <source>
        <strain evidence="1">UBA11978</strain>
    </source>
</reference>
<comment type="caution">
    <text evidence="1">The sequence shown here is derived from an EMBL/GenBank/DDBJ whole genome shotgun (WGS) entry which is preliminary data.</text>
</comment>
<proteinExistence type="predicted"/>
<accession>A0A350P4P0</accession>
<protein>
    <submittedName>
        <fullName evidence="1">Uncharacterized protein</fullName>
    </submittedName>
</protein>
<organism evidence="1 2">
    <name type="scientific">Alteromonas australica</name>
    <dbReference type="NCBI Taxonomy" id="589873"/>
    <lineage>
        <taxon>Bacteria</taxon>
        <taxon>Pseudomonadati</taxon>
        <taxon>Pseudomonadota</taxon>
        <taxon>Gammaproteobacteria</taxon>
        <taxon>Alteromonadales</taxon>
        <taxon>Alteromonadaceae</taxon>
        <taxon>Alteromonas/Salinimonas group</taxon>
        <taxon>Alteromonas</taxon>
    </lineage>
</organism>
<dbReference type="EMBL" id="DNAN01000392">
    <property type="protein sequence ID" value="HAW76257.1"/>
    <property type="molecule type" value="Genomic_DNA"/>
</dbReference>